<dbReference type="GO" id="GO:0003677">
    <property type="term" value="F:DNA binding"/>
    <property type="evidence" value="ECO:0007669"/>
    <property type="project" value="InterPro"/>
</dbReference>
<evidence type="ECO:0000256" key="4">
    <source>
        <dbReference type="ARBA" id="ARBA00023163"/>
    </source>
</evidence>
<dbReference type="AlphaFoldDB" id="A0AAD9FR53"/>
<protein>
    <submittedName>
        <fullName evidence="7">RNA polymerase I associated factor, A49-like protein</fullName>
    </submittedName>
</protein>
<keyword evidence="8" id="KW-1185">Reference proteome</keyword>
<evidence type="ECO:0000256" key="3">
    <source>
        <dbReference type="ARBA" id="ARBA00022478"/>
    </source>
</evidence>
<evidence type="ECO:0000256" key="5">
    <source>
        <dbReference type="ARBA" id="ARBA00023242"/>
    </source>
</evidence>
<dbReference type="Proteomes" id="UP001182556">
    <property type="component" value="Unassembled WGS sequence"/>
</dbReference>
<comment type="subcellular location">
    <subcellularLocation>
        <location evidence="1">Nucleus</location>
        <location evidence="1">Nucleolus</location>
    </subcellularLocation>
</comment>
<dbReference type="GO" id="GO:0000428">
    <property type="term" value="C:DNA-directed RNA polymerase complex"/>
    <property type="evidence" value="ECO:0007669"/>
    <property type="project" value="UniProtKB-KW"/>
</dbReference>
<keyword evidence="5" id="KW-0539">Nucleus</keyword>
<dbReference type="InterPro" id="IPR009668">
    <property type="entry name" value="RNA_pol-assoc_fac_A49-like"/>
</dbReference>
<comment type="caution">
    <text evidence="7">The sequence shown here is derived from an EMBL/GenBank/DDBJ whole genome shotgun (WGS) entry which is preliminary data.</text>
</comment>
<feature type="region of interest" description="Disordered" evidence="6">
    <location>
        <begin position="1"/>
        <end position="42"/>
    </location>
</feature>
<evidence type="ECO:0000313" key="8">
    <source>
        <dbReference type="Proteomes" id="UP001182556"/>
    </source>
</evidence>
<dbReference type="GO" id="GO:0006351">
    <property type="term" value="P:DNA-templated transcription"/>
    <property type="evidence" value="ECO:0007669"/>
    <property type="project" value="InterPro"/>
</dbReference>
<dbReference type="GO" id="GO:0005730">
    <property type="term" value="C:nucleolus"/>
    <property type="evidence" value="ECO:0007669"/>
    <property type="project" value="UniProtKB-SubCell"/>
</dbReference>
<dbReference type="Pfam" id="PF06870">
    <property type="entry name" value="RNA_pol_I_A49"/>
    <property type="match status" value="1"/>
</dbReference>
<gene>
    <name evidence="7" type="ORF">DB88DRAFT_504802</name>
</gene>
<evidence type="ECO:0000313" key="7">
    <source>
        <dbReference type="EMBL" id="KAK1924689.1"/>
    </source>
</evidence>
<comment type="similarity">
    <text evidence="2">Belongs to the eukaryotic RPA49/POLR1E RNA polymerase subunit family.</text>
</comment>
<feature type="compositionally biased region" description="Polar residues" evidence="6">
    <location>
        <begin position="23"/>
        <end position="34"/>
    </location>
</feature>
<reference evidence="7" key="1">
    <citation type="submission" date="2023-02" db="EMBL/GenBank/DDBJ databases">
        <title>Identification and recombinant expression of a fungal hydrolase from Papiliotrema laurentii that hydrolyzes apple cutin and clears colloidal polyester polyurethane.</title>
        <authorList>
            <consortium name="DOE Joint Genome Institute"/>
            <person name="Roman V.A."/>
            <person name="Bojanowski C."/>
            <person name="Crable B.R."/>
            <person name="Wagner D.N."/>
            <person name="Hung C.S."/>
            <person name="Nadeau L.J."/>
            <person name="Schratz L."/>
            <person name="Haridas S."/>
            <person name="Pangilinan J."/>
            <person name="Lipzen A."/>
            <person name="Na H."/>
            <person name="Yan M."/>
            <person name="Ng V."/>
            <person name="Grigoriev I.V."/>
            <person name="Spatafora J.W."/>
            <person name="Barlow D."/>
            <person name="Biffinger J."/>
            <person name="Kelley-Loughnane N."/>
            <person name="Varaljay V.A."/>
            <person name="Crookes-Goodson W.J."/>
        </authorList>
    </citation>
    <scope>NUCLEOTIDE SEQUENCE</scope>
    <source>
        <strain evidence="7">5307AH</strain>
    </source>
</reference>
<keyword evidence="3" id="KW-0240">DNA-directed RNA polymerase</keyword>
<name>A0AAD9FR53_PAPLA</name>
<dbReference type="EMBL" id="JAODAN010000004">
    <property type="protein sequence ID" value="KAK1924689.1"/>
    <property type="molecule type" value="Genomic_DNA"/>
</dbReference>
<evidence type="ECO:0000256" key="1">
    <source>
        <dbReference type="ARBA" id="ARBA00004604"/>
    </source>
</evidence>
<sequence length="428" mass="47218">MSQGTTKKSHKRKSMAEAGPSETRVTVTAPSSSAGPVFVNFPSVRPSNKTPFTLYTRDPGSSQEITKQHTILAGETEDVEFFSTNRDRQGGSEGGDCQYLPAIYNPETGSLEVYASTPLYLLGHRVKRLRHAGLTSQASRAADYRAKRNTLGETFGTKKAKSQIRAEERNKVDVSAMESIKGHLMEAIGESEEVTDTVISDLIPQPNMETTEPALVYPREALISDAEWSAIDASGLLKAKDDRARAAMLPWRRSKFVEEKMRLAVGSAFSTAAKKSTVRMAYYLAALLALYDLAPRLSKLTRPEIASKLPGLPSQMLDGLLSRFTEPLGKKFAVTDKTKTKLLAWICVVYLHLDEFNAEVGKMAKELNMPQPKLADLFKSLGCKVDVPTPAERERLGITLTDARANRRAMLKAPVVFPKQRTRAPARR</sequence>
<evidence type="ECO:0000256" key="2">
    <source>
        <dbReference type="ARBA" id="ARBA00009430"/>
    </source>
</evidence>
<accession>A0AAD9FR53</accession>
<dbReference type="PANTHER" id="PTHR14440">
    <property type="entry name" value="DNA-DIRECTED RNA POLYMERASE I SUBUNIT RPA49"/>
    <property type="match status" value="1"/>
</dbReference>
<proteinExistence type="inferred from homology"/>
<evidence type="ECO:0000256" key="6">
    <source>
        <dbReference type="SAM" id="MobiDB-lite"/>
    </source>
</evidence>
<organism evidence="7 8">
    <name type="scientific">Papiliotrema laurentii</name>
    <name type="common">Cryptococcus laurentii</name>
    <dbReference type="NCBI Taxonomy" id="5418"/>
    <lineage>
        <taxon>Eukaryota</taxon>
        <taxon>Fungi</taxon>
        <taxon>Dikarya</taxon>
        <taxon>Basidiomycota</taxon>
        <taxon>Agaricomycotina</taxon>
        <taxon>Tremellomycetes</taxon>
        <taxon>Tremellales</taxon>
        <taxon>Rhynchogastremaceae</taxon>
        <taxon>Papiliotrema</taxon>
    </lineage>
</organism>
<keyword evidence="4" id="KW-0804">Transcription</keyword>